<dbReference type="InterPro" id="IPR034151">
    <property type="entry name" value="TOPRIM_DnaG_bac"/>
</dbReference>
<dbReference type="STRING" id="1798542.A3F54_00285"/>
<evidence type="ECO:0000256" key="14">
    <source>
        <dbReference type="PIRSR" id="PIRSR002811-1"/>
    </source>
</evidence>
<evidence type="ECO:0000256" key="3">
    <source>
        <dbReference type="ARBA" id="ARBA00022679"/>
    </source>
</evidence>
<dbReference type="InterPro" id="IPR050219">
    <property type="entry name" value="DnaG_primase"/>
</dbReference>
<comment type="cofactor">
    <cofactor evidence="12 13 14">
        <name>Zn(2+)</name>
        <dbReference type="ChEBI" id="CHEBI:29105"/>
    </cofactor>
    <text evidence="12 13 14">Binds 1 zinc ion per monomer.</text>
</comment>
<keyword evidence="3 12" id="KW-0808">Transferase</keyword>
<comment type="similarity">
    <text evidence="12 13">Belongs to the DnaG primase family.</text>
</comment>
<dbReference type="InterPro" id="IPR006295">
    <property type="entry name" value="DNA_primase_DnaG"/>
</dbReference>
<evidence type="ECO:0000313" key="16">
    <source>
        <dbReference type="EMBL" id="OGY82654.1"/>
    </source>
</evidence>
<dbReference type="FunFam" id="3.90.980.10:FF:000001">
    <property type="entry name" value="DNA primase"/>
    <property type="match status" value="1"/>
</dbReference>
<keyword evidence="6 12" id="KW-0479">Metal-binding</keyword>
<evidence type="ECO:0000259" key="15">
    <source>
        <dbReference type="PROSITE" id="PS50880"/>
    </source>
</evidence>
<dbReference type="InterPro" id="IPR019475">
    <property type="entry name" value="DNA_primase_DnaB-bd"/>
</dbReference>
<keyword evidence="9" id="KW-0460">Magnesium</keyword>
<dbReference type="AlphaFoldDB" id="A0A1G2B0G3"/>
<comment type="catalytic activity">
    <reaction evidence="12">
        <text>ssDNA + n NTP = ssDNA/pppN(pN)n-1 hybrid + (n-1) diphosphate.</text>
        <dbReference type="EC" id="2.7.7.101"/>
    </reaction>
</comment>
<evidence type="ECO:0000256" key="5">
    <source>
        <dbReference type="ARBA" id="ARBA00022705"/>
    </source>
</evidence>
<dbReference type="GO" id="GO:0006269">
    <property type="term" value="P:DNA replication, synthesis of primer"/>
    <property type="evidence" value="ECO:0007669"/>
    <property type="project" value="UniProtKB-UniRule"/>
</dbReference>
<feature type="zinc finger region" description="CHC2-type" evidence="12 14">
    <location>
        <begin position="71"/>
        <end position="95"/>
    </location>
</feature>
<evidence type="ECO:0000313" key="17">
    <source>
        <dbReference type="Proteomes" id="UP000176952"/>
    </source>
</evidence>
<dbReference type="Pfam" id="PF01807">
    <property type="entry name" value="Zn_ribbon_DnaG"/>
    <property type="match status" value="1"/>
</dbReference>
<dbReference type="GO" id="GO:1990077">
    <property type="term" value="C:primosome complex"/>
    <property type="evidence" value="ECO:0007669"/>
    <property type="project" value="UniProtKB-KW"/>
</dbReference>
<name>A0A1G2B0G3_9BACT</name>
<dbReference type="FunFam" id="3.90.580.10:FF:000001">
    <property type="entry name" value="DNA primase"/>
    <property type="match status" value="1"/>
</dbReference>
<comment type="caution">
    <text evidence="16">The sequence shown here is derived from an EMBL/GenBank/DDBJ whole genome shotgun (WGS) entry which is preliminary data.</text>
</comment>
<dbReference type="EC" id="2.7.7.101" evidence="12"/>
<evidence type="ECO:0000256" key="7">
    <source>
        <dbReference type="ARBA" id="ARBA00022771"/>
    </source>
</evidence>
<dbReference type="InterPro" id="IPR013264">
    <property type="entry name" value="DNAG_N"/>
</dbReference>
<organism evidence="16 17">
    <name type="scientific">Candidatus Kerfeldbacteria bacterium RIFCSPHIGHO2_12_FULL_48_17</name>
    <dbReference type="NCBI Taxonomy" id="1798542"/>
    <lineage>
        <taxon>Bacteria</taxon>
        <taxon>Candidatus Kerfeldiibacteriota</taxon>
    </lineage>
</organism>
<dbReference type="InterPro" id="IPR036977">
    <property type="entry name" value="DNA_primase_Znf_CHC2"/>
</dbReference>
<accession>A0A1G2B0G3</accession>
<dbReference type="SUPFAM" id="SSF56731">
    <property type="entry name" value="DNA primase core"/>
    <property type="match status" value="1"/>
</dbReference>
<dbReference type="InterPro" id="IPR006171">
    <property type="entry name" value="TOPRIM_dom"/>
</dbReference>
<evidence type="ECO:0000256" key="11">
    <source>
        <dbReference type="ARBA" id="ARBA00023163"/>
    </source>
</evidence>
<dbReference type="PROSITE" id="PS50880">
    <property type="entry name" value="TOPRIM"/>
    <property type="match status" value="1"/>
</dbReference>
<dbReference type="GO" id="GO:0003899">
    <property type="term" value="F:DNA-directed RNA polymerase activity"/>
    <property type="evidence" value="ECO:0007669"/>
    <property type="project" value="UniProtKB-UniRule"/>
</dbReference>
<dbReference type="InterPro" id="IPR002694">
    <property type="entry name" value="Znf_CHC2"/>
</dbReference>
<evidence type="ECO:0000256" key="12">
    <source>
        <dbReference type="HAMAP-Rule" id="MF_00974"/>
    </source>
</evidence>
<evidence type="ECO:0000256" key="9">
    <source>
        <dbReference type="ARBA" id="ARBA00022842"/>
    </source>
</evidence>
<keyword evidence="7 12" id="KW-0863">Zinc-finger</keyword>
<dbReference type="GO" id="GO:0008270">
    <property type="term" value="F:zinc ion binding"/>
    <property type="evidence" value="ECO:0007669"/>
    <property type="project" value="UniProtKB-UniRule"/>
</dbReference>
<gene>
    <name evidence="12" type="primary">dnaG</name>
    <name evidence="16" type="ORF">A3F54_00285</name>
</gene>
<dbReference type="CDD" id="cd03364">
    <property type="entry name" value="TOPRIM_DnaG_primases"/>
    <property type="match status" value="1"/>
</dbReference>
<keyword evidence="4 12" id="KW-0548">Nucleotidyltransferase</keyword>
<dbReference type="Gene3D" id="1.10.860.10">
    <property type="entry name" value="DNAb Helicase, Chain A"/>
    <property type="match status" value="1"/>
</dbReference>
<dbReference type="PANTHER" id="PTHR30313:SF2">
    <property type="entry name" value="DNA PRIMASE"/>
    <property type="match status" value="1"/>
</dbReference>
<dbReference type="Gene3D" id="1.20.50.20">
    <property type="entry name" value="DnaG, RNA polymerase domain, helical bundle"/>
    <property type="match status" value="1"/>
</dbReference>
<dbReference type="PANTHER" id="PTHR30313">
    <property type="entry name" value="DNA PRIMASE"/>
    <property type="match status" value="1"/>
</dbReference>
<dbReference type="Pfam" id="PF10410">
    <property type="entry name" value="DnaB_bind"/>
    <property type="match status" value="1"/>
</dbReference>
<keyword evidence="2 12" id="KW-0639">Primosome</keyword>
<keyword evidence="10 12" id="KW-0238">DNA-binding</keyword>
<dbReference type="EMBL" id="MHKD01000027">
    <property type="protein sequence ID" value="OGY82654.1"/>
    <property type="molecule type" value="Genomic_DNA"/>
</dbReference>
<dbReference type="SUPFAM" id="SSF57783">
    <property type="entry name" value="Zinc beta-ribbon"/>
    <property type="match status" value="1"/>
</dbReference>
<dbReference type="SMART" id="SM00493">
    <property type="entry name" value="TOPRIM"/>
    <property type="match status" value="1"/>
</dbReference>
<dbReference type="GO" id="GO:0000428">
    <property type="term" value="C:DNA-directed RNA polymerase complex"/>
    <property type="evidence" value="ECO:0007669"/>
    <property type="project" value="UniProtKB-KW"/>
</dbReference>
<dbReference type="SMART" id="SM00400">
    <property type="entry name" value="ZnF_CHCC"/>
    <property type="match status" value="1"/>
</dbReference>
<dbReference type="PIRSF" id="PIRSF002811">
    <property type="entry name" value="DnaG"/>
    <property type="match status" value="1"/>
</dbReference>
<comment type="domain">
    <text evidence="12">Contains an N-terminal zinc-binding domain, a central core domain that contains the primase activity, and a C-terminal DnaB-binding domain.</text>
</comment>
<evidence type="ECO:0000256" key="10">
    <source>
        <dbReference type="ARBA" id="ARBA00023125"/>
    </source>
</evidence>
<dbReference type="Pfam" id="PF13155">
    <property type="entry name" value="Toprim_2"/>
    <property type="match status" value="1"/>
</dbReference>
<feature type="domain" description="Toprim" evidence="15">
    <location>
        <begin position="288"/>
        <end position="369"/>
    </location>
</feature>
<dbReference type="InterPro" id="IPR037068">
    <property type="entry name" value="DNA_primase_core_N_sf"/>
</dbReference>
<dbReference type="Gene3D" id="3.90.980.10">
    <property type="entry name" value="DNA primase, catalytic core, N-terminal domain"/>
    <property type="match status" value="1"/>
</dbReference>
<proteinExistence type="inferred from homology"/>
<dbReference type="GO" id="GO:0003677">
    <property type="term" value="F:DNA binding"/>
    <property type="evidence" value="ECO:0007669"/>
    <property type="project" value="UniProtKB-KW"/>
</dbReference>
<evidence type="ECO:0000256" key="1">
    <source>
        <dbReference type="ARBA" id="ARBA00022478"/>
    </source>
</evidence>
<dbReference type="Gene3D" id="3.40.1360.10">
    <property type="match status" value="1"/>
</dbReference>
<dbReference type="Gene3D" id="3.90.580.10">
    <property type="entry name" value="Zinc finger, CHC2-type domain"/>
    <property type="match status" value="1"/>
</dbReference>
<comment type="function">
    <text evidence="12 13">RNA polymerase that catalyzes the synthesis of short RNA molecules used as primers for DNA polymerase during DNA replication.</text>
</comment>
<evidence type="ECO:0000256" key="13">
    <source>
        <dbReference type="PIRNR" id="PIRNR002811"/>
    </source>
</evidence>
<keyword evidence="11 12" id="KW-0804">Transcription</keyword>
<protein>
    <recommendedName>
        <fullName evidence="12 13">DNA primase</fullName>
        <ecNumber evidence="12">2.7.7.101</ecNumber>
    </recommendedName>
</protein>
<dbReference type="GO" id="GO:0005737">
    <property type="term" value="C:cytoplasm"/>
    <property type="evidence" value="ECO:0007669"/>
    <property type="project" value="TreeGrafter"/>
</dbReference>
<evidence type="ECO:0000256" key="2">
    <source>
        <dbReference type="ARBA" id="ARBA00022515"/>
    </source>
</evidence>
<keyword evidence="1 12" id="KW-0240">DNA-directed RNA polymerase</keyword>
<reference evidence="16 17" key="1">
    <citation type="journal article" date="2016" name="Nat. Commun.">
        <title>Thousands of microbial genomes shed light on interconnected biogeochemical processes in an aquifer system.</title>
        <authorList>
            <person name="Anantharaman K."/>
            <person name="Brown C.T."/>
            <person name="Hug L.A."/>
            <person name="Sharon I."/>
            <person name="Castelle C.J."/>
            <person name="Probst A.J."/>
            <person name="Thomas B.C."/>
            <person name="Singh A."/>
            <person name="Wilkins M.J."/>
            <person name="Karaoz U."/>
            <person name="Brodie E.L."/>
            <person name="Williams K.H."/>
            <person name="Hubbard S.S."/>
            <person name="Banfield J.F."/>
        </authorList>
    </citation>
    <scope>NUCLEOTIDE SEQUENCE [LARGE SCALE GENOMIC DNA]</scope>
</reference>
<sequence length="637" mass="72421">MRLPLEQPKSFPKRRYPPNQKVSLLLSTSQVSYSKDMSDAINEIKRRLSIVDVVQEYIPLKKAGSNWRARCPFHNEKSPSFMVSEDKQIWHCFGCSEGGDVFGFVKKIEGLEFPETLRMLAAKAHVTLDSYRPENSNKKTEALDTIQQAAGFYHDRLLRDADAQVARDYAKKRGLTLETVEDFEVGYAPETWDAVRTHLDEKGFSDQQMLDAGLIIKSERSRGYYDRFRDRLMFPIHDVQGSVIAFGGRMLKDGEGAKYLNSPETTMYHKSQVLFNIHRARQAIRTADAAIVMEGYMDVITAYQAGIHNVVASSGTALTLEQVKLLRRYTKNILFAFDMDEAGQEAARRGAIVAWQLDVNVRVVVSPSAKDPDEGIRKSKEAFVRAIKQAPLFMDYFIDTLAAKVKLGNVEGKKKFTQEVLPLLAALQDVVERSHYVQRLASLVQVESSVIEQALSRVVQITAQRRGSGGDVATSQVPAKPAAATNSQQNVFIRRILALIIQYPEQLAFIIQKLDPENIEDPYFSDLYRNMIIYYTKRNAFDWKGFIQTFPQAVNDDHRVTALLLDENEVISQDINAQTVQLELQTLLNRLERSSILQYIFTLEQQIKIAEDQGNQNQLDQLGREFQHYMGRLNTLS</sequence>
<evidence type="ECO:0000256" key="4">
    <source>
        <dbReference type="ARBA" id="ARBA00022695"/>
    </source>
</evidence>
<dbReference type="Proteomes" id="UP000176952">
    <property type="component" value="Unassembled WGS sequence"/>
</dbReference>
<keyword evidence="8 12" id="KW-0862">Zinc</keyword>
<dbReference type="HAMAP" id="MF_00974">
    <property type="entry name" value="DNA_primase_DnaG"/>
    <property type="match status" value="1"/>
</dbReference>
<dbReference type="NCBIfam" id="TIGR01391">
    <property type="entry name" value="dnaG"/>
    <property type="match status" value="1"/>
</dbReference>
<dbReference type="InterPro" id="IPR030846">
    <property type="entry name" value="DnaG_bac"/>
</dbReference>
<comment type="subunit">
    <text evidence="12">Monomer. Interacts with DnaB.</text>
</comment>
<dbReference type="InterPro" id="IPR016136">
    <property type="entry name" value="DNA_helicase_N/primase_C"/>
</dbReference>
<keyword evidence="5 12" id="KW-0235">DNA replication</keyword>
<evidence type="ECO:0000256" key="8">
    <source>
        <dbReference type="ARBA" id="ARBA00022833"/>
    </source>
</evidence>
<evidence type="ECO:0000256" key="6">
    <source>
        <dbReference type="ARBA" id="ARBA00022723"/>
    </source>
</evidence>
<dbReference type="Pfam" id="PF08275">
    <property type="entry name" value="DNAG_N"/>
    <property type="match status" value="1"/>
</dbReference>